<comment type="caution">
    <text evidence="3">The sequence shown here is derived from an EMBL/GenBank/DDBJ whole genome shotgun (WGS) entry which is preliminary data.</text>
</comment>
<feature type="region of interest" description="Disordered" evidence="2">
    <location>
        <begin position="135"/>
        <end position="279"/>
    </location>
</feature>
<evidence type="ECO:0000256" key="1">
    <source>
        <dbReference type="SAM" id="Coils"/>
    </source>
</evidence>
<dbReference type="AlphaFoldDB" id="A0A9P4HQJ6"/>
<dbReference type="Proteomes" id="UP000799776">
    <property type="component" value="Unassembled WGS sequence"/>
</dbReference>
<keyword evidence="4" id="KW-1185">Reference proteome</keyword>
<feature type="region of interest" description="Disordered" evidence="2">
    <location>
        <begin position="1"/>
        <end position="93"/>
    </location>
</feature>
<feature type="compositionally biased region" description="Acidic residues" evidence="2">
    <location>
        <begin position="174"/>
        <end position="185"/>
    </location>
</feature>
<feature type="compositionally biased region" description="Basic and acidic residues" evidence="2">
    <location>
        <begin position="14"/>
        <end position="23"/>
    </location>
</feature>
<feature type="compositionally biased region" description="Low complexity" evidence="2">
    <location>
        <begin position="637"/>
        <end position="662"/>
    </location>
</feature>
<sequence length="827" mass="92378">MSQPTAQFNSHEVGGSDRVDKPVVRLSVSDSAGQSNDTHDNAQSSTDSSSEDTHDQDPKSAWSPSSDSSSTTETSDSEQEEEDERARERRELDAQFARGKVVDLTEMSYTACEEWMGYSWMKGFMGIRVRDERKNGASFSNMRKSRLSSGSTSPKQSPRGDKTPSALATHIVSDDEFTFAPEEETVERQRTPSISPVSSPSIPSSPSSPISPISPISHVFHSETEAPTRPGSPVGHAPEEEDYNTSPEDLYSPTHYQMSPDSTTSGVSATEEAERQQQQQLALAMVPDRGSTLRQPEHYRNNAELARLRVKLCEEWIRTYAARPPMSAPFMFLNQDQVIELFYCAAQLKRERDTYSNQMRSVVNRAAMLKQNQDRSAKMLETVTTKYTQEKKRVAKAEKDNEVLARELEEEYDAHDGEVHGLKRELEKKEADWQKKLEALKNECEKASLMEKDETISQVNWKIRKLEGVPEFIHRHLQSAAIEDDVAIPTVGQIKEQLEKTRSFPDLCLFLWSLDVHVHFEQLAKTLHVREHLGDISKVFAPVIVRLITFLEQKLNSKPKPSSEKGAATRPHTPTKAIKTEPELAGLTTLNAENESLKTANAVLTAELARLHQHPHSSPIPIKKEETVRNPLSLQIPTLPVSPSSSTTLTYPPTPTFFTPTTPTTIARKIDAYLSTYHPDPTRPRTSHTNRPPYTRAQLLAWAHTQQRRAADIAANHAARLATLEARRLEREEEDAAMLAWWHGCQRRTQELMNRIRAVREGRVGSGGGVEGCVARTSSAGSAMAYGEFGFGGREREREREGSGGYAAGCSPITGMPRLPVGARYGR</sequence>
<accession>A0A9P4HQJ6</accession>
<feature type="compositionally biased region" description="Polar residues" evidence="2">
    <location>
        <begin position="1"/>
        <end position="10"/>
    </location>
</feature>
<evidence type="ECO:0000256" key="2">
    <source>
        <dbReference type="SAM" id="MobiDB-lite"/>
    </source>
</evidence>
<feature type="compositionally biased region" description="Basic and acidic residues" evidence="2">
    <location>
        <begin position="84"/>
        <end position="93"/>
    </location>
</feature>
<dbReference type="EMBL" id="ML978733">
    <property type="protein sequence ID" value="KAF2085102.1"/>
    <property type="molecule type" value="Genomic_DNA"/>
</dbReference>
<feature type="region of interest" description="Disordered" evidence="2">
    <location>
        <begin position="557"/>
        <end position="584"/>
    </location>
</feature>
<feature type="compositionally biased region" description="Low complexity" evidence="2">
    <location>
        <begin position="192"/>
        <end position="217"/>
    </location>
</feature>
<evidence type="ECO:0000313" key="4">
    <source>
        <dbReference type="Proteomes" id="UP000799776"/>
    </source>
</evidence>
<protein>
    <submittedName>
        <fullName evidence="3">Uncharacterized protein</fullName>
    </submittedName>
</protein>
<feature type="compositionally biased region" description="Polar residues" evidence="2">
    <location>
        <begin position="137"/>
        <end position="156"/>
    </location>
</feature>
<evidence type="ECO:0000313" key="3">
    <source>
        <dbReference type="EMBL" id="KAF2085102.1"/>
    </source>
</evidence>
<feature type="compositionally biased region" description="Low complexity" evidence="2">
    <location>
        <begin position="63"/>
        <end position="74"/>
    </location>
</feature>
<feature type="region of interest" description="Disordered" evidence="2">
    <location>
        <begin position="635"/>
        <end position="662"/>
    </location>
</feature>
<proteinExistence type="predicted"/>
<gene>
    <name evidence="3" type="ORF">K490DRAFT_67988</name>
</gene>
<keyword evidence="1" id="KW-0175">Coiled coil</keyword>
<name>A0A9P4HQJ6_9PEZI</name>
<organism evidence="3 4">
    <name type="scientific">Saccharata proteae CBS 121410</name>
    <dbReference type="NCBI Taxonomy" id="1314787"/>
    <lineage>
        <taxon>Eukaryota</taxon>
        <taxon>Fungi</taxon>
        <taxon>Dikarya</taxon>
        <taxon>Ascomycota</taxon>
        <taxon>Pezizomycotina</taxon>
        <taxon>Dothideomycetes</taxon>
        <taxon>Dothideomycetes incertae sedis</taxon>
        <taxon>Botryosphaeriales</taxon>
        <taxon>Saccharataceae</taxon>
        <taxon>Saccharata</taxon>
    </lineage>
</organism>
<feature type="coiled-coil region" evidence="1">
    <location>
        <begin position="345"/>
        <end position="450"/>
    </location>
</feature>
<feature type="compositionally biased region" description="Polar residues" evidence="2">
    <location>
        <begin position="254"/>
        <end position="268"/>
    </location>
</feature>
<reference evidence="3" key="1">
    <citation type="journal article" date="2020" name="Stud. Mycol.">
        <title>101 Dothideomycetes genomes: a test case for predicting lifestyles and emergence of pathogens.</title>
        <authorList>
            <person name="Haridas S."/>
            <person name="Albert R."/>
            <person name="Binder M."/>
            <person name="Bloem J."/>
            <person name="Labutti K."/>
            <person name="Salamov A."/>
            <person name="Andreopoulos B."/>
            <person name="Baker S."/>
            <person name="Barry K."/>
            <person name="Bills G."/>
            <person name="Bluhm B."/>
            <person name="Cannon C."/>
            <person name="Castanera R."/>
            <person name="Culley D."/>
            <person name="Daum C."/>
            <person name="Ezra D."/>
            <person name="Gonzalez J."/>
            <person name="Henrissat B."/>
            <person name="Kuo A."/>
            <person name="Liang C."/>
            <person name="Lipzen A."/>
            <person name="Lutzoni F."/>
            <person name="Magnuson J."/>
            <person name="Mondo S."/>
            <person name="Nolan M."/>
            <person name="Ohm R."/>
            <person name="Pangilinan J."/>
            <person name="Park H.-J."/>
            <person name="Ramirez L."/>
            <person name="Alfaro M."/>
            <person name="Sun H."/>
            <person name="Tritt A."/>
            <person name="Yoshinaga Y."/>
            <person name="Zwiers L.-H."/>
            <person name="Turgeon B."/>
            <person name="Goodwin S."/>
            <person name="Spatafora J."/>
            <person name="Crous P."/>
            <person name="Grigoriev I."/>
        </authorList>
    </citation>
    <scope>NUCLEOTIDE SEQUENCE</scope>
    <source>
        <strain evidence="3">CBS 121410</strain>
    </source>
</reference>